<evidence type="ECO:0000256" key="4">
    <source>
        <dbReference type="ARBA" id="ARBA00022833"/>
    </source>
</evidence>
<feature type="repeat" description="NHL" evidence="6">
    <location>
        <begin position="523"/>
        <end position="566"/>
    </location>
</feature>
<dbReference type="SMART" id="SM00184">
    <property type="entry name" value="RING"/>
    <property type="match status" value="1"/>
</dbReference>
<dbReference type="PROSITE" id="PS51125">
    <property type="entry name" value="NHL"/>
    <property type="match status" value="2"/>
</dbReference>
<dbReference type="SUPFAM" id="SSF101898">
    <property type="entry name" value="NHL repeat"/>
    <property type="match status" value="1"/>
</dbReference>
<feature type="region of interest" description="Disordered" evidence="8">
    <location>
        <begin position="1"/>
        <end position="21"/>
    </location>
</feature>
<proteinExistence type="predicted"/>
<keyword evidence="7" id="KW-0175">Coiled coil</keyword>
<evidence type="ECO:0000259" key="9">
    <source>
        <dbReference type="PROSITE" id="PS50089"/>
    </source>
</evidence>
<dbReference type="PROSITE" id="PS50089">
    <property type="entry name" value="ZF_RING_2"/>
    <property type="match status" value="1"/>
</dbReference>
<dbReference type="InterPro" id="IPR001258">
    <property type="entry name" value="NHL_repeat"/>
</dbReference>
<feature type="domain" description="RING-type" evidence="9">
    <location>
        <begin position="44"/>
        <end position="99"/>
    </location>
</feature>
<evidence type="ECO:0000256" key="5">
    <source>
        <dbReference type="PROSITE-ProRule" id="PRU00175"/>
    </source>
</evidence>
<dbReference type="PROSITE" id="PS00518">
    <property type="entry name" value="ZF_RING_1"/>
    <property type="match status" value="1"/>
</dbReference>
<evidence type="ECO:0000256" key="1">
    <source>
        <dbReference type="ARBA" id="ARBA00022723"/>
    </source>
</evidence>
<dbReference type="GO" id="GO:0008270">
    <property type="term" value="F:zinc ion binding"/>
    <property type="evidence" value="ECO:0007669"/>
    <property type="project" value="UniProtKB-KW"/>
</dbReference>
<name>A0A9P0G7E6_9CUCU</name>
<keyword evidence="2" id="KW-0677">Repeat</keyword>
<keyword evidence="3 5" id="KW-0863">Zinc-finger</keyword>
<organism evidence="10 11">
    <name type="scientific">Psylliodes chrysocephalus</name>
    <dbReference type="NCBI Taxonomy" id="3402493"/>
    <lineage>
        <taxon>Eukaryota</taxon>
        <taxon>Metazoa</taxon>
        <taxon>Ecdysozoa</taxon>
        <taxon>Arthropoda</taxon>
        <taxon>Hexapoda</taxon>
        <taxon>Insecta</taxon>
        <taxon>Pterygota</taxon>
        <taxon>Neoptera</taxon>
        <taxon>Endopterygota</taxon>
        <taxon>Coleoptera</taxon>
        <taxon>Polyphaga</taxon>
        <taxon>Cucujiformia</taxon>
        <taxon>Chrysomeloidea</taxon>
        <taxon>Chrysomelidae</taxon>
        <taxon>Galerucinae</taxon>
        <taxon>Alticini</taxon>
        <taxon>Psylliodes</taxon>
    </lineage>
</organism>
<feature type="repeat" description="NHL" evidence="6">
    <location>
        <begin position="440"/>
        <end position="477"/>
    </location>
</feature>
<keyword evidence="11" id="KW-1185">Reference proteome</keyword>
<dbReference type="OrthoDB" id="654191at2759"/>
<gene>
    <name evidence="10" type="ORF">PSYICH_LOCUS1438</name>
</gene>
<evidence type="ECO:0000256" key="3">
    <source>
        <dbReference type="ARBA" id="ARBA00022771"/>
    </source>
</evidence>
<feature type="coiled-coil region" evidence="7">
    <location>
        <begin position="176"/>
        <end position="232"/>
    </location>
</feature>
<dbReference type="InterPro" id="IPR050952">
    <property type="entry name" value="TRIM-NHL_E3_ligases"/>
</dbReference>
<dbReference type="Proteomes" id="UP001153636">
    <property type="component" value="Chromosome 1"/>
</dbReference>
<evidence type="ECO:0000313" key="10">
    <source>
        <dbReference type="EMBL" id="CAH1099517.1"/>
    </source>
</evidence>
<dbReference type="InterPro" id="IPR013658">
    <property type="entry name" value="SGL"/>
</dbReference>
<dbReference type="InterPro" id="IPR027370">
    <property type="entry name" value="Znf-RING_euk"/>
</dbReference>
<protein>
    <recommendedName>
        <fullName evidence="9">RING-type domain-containing protein</fullName>
    </recommendedName>
</protein>
<evidence type="ECO:0000256" key="7">
    <source>
        <dbReference type="SAM" id="Coils"/>
    </source>
</evidence>
<dbReference type="PANTHER" id="PTHR24104:SF20">
    <property type="entry name" value="RING-TYPE DOMAIN-CONTAINING PROTEIN"/>
    <property type="match status" value="1"/>
</dbReference>
<dbReference type="Pfam" id="PF08450">
    <property type="entry name" value="SGL"/>
    <property type="match status" value="1"/>
</dbReference>
<dbReference type="Gene3D" id="2.120.10.30">
    <property type="entry name" value="TolB, C-terminal domain"/>
    <property type="match status" value="2"/>
</dbReference>
<dbReference type="Gene3D" id="3.30.40.10">
    <property type="entry name" value="Zinc/RING finger domain, C3HC4 (zinc finger)"/>
    <property type="match status" value="1"/>
</dbReference>
<accession>A0A9P0G7E6</accession>
<dbReference type="PANTHER" id="PTHR24104">
    <property type="entry name" value="E3 UBIQUITIN-PROTEIN LIGASE NHLRC1-RELATED"/>
    <property type="match status" value="1"/>
</dbReference>
<dbReference type="InterPro" id="IPR017907">
    <property type="entry name" value="Znf_RING_CS"/>
</dbReference>
<dbReference type="InterPro" id="IPR001841">
    <property type="entry name" value="Znf_RING"/>
</dbReference>
<dbReference type="InterPro" id="IPR011042">
    <property type="entry name" value="6-blade_b-propeller_TolB-like"/>
</dbReference>
<dbReference type="InterPro" id="IPR013083">
    <property type="entry name" value="Znf_RING/FYVE/PHD"/>
</dbReference>
<reference evidence="10" key="1">
    <citation type="submission" date="2022-01" db="EMBL/GenBank/DDBJ databases">
        <authorList>
            <person name="King R."/>
        </authorList>
    </citation>
    <scope>NUCLEOTIDE SEQUENCE</scope>
</reference>
<evidence type="ECO:0000256" key="2">
    <source>
        <dbReference type="ARBA" id="ARBA00022737"/>
    </source>
</evidence>
<dbReference type="CDD" id="cd05819">
    <property type="entry name" value="NHL"/>
    <property type="match status" value="1"/>
</dbReference>
<keyword evidence="4" id="KW-0862">Zinc</keyword>
<dbReference type="GO" id="GO:0061630">
    <property type="term" value="F:ubiquitin protein ligase activity"/>
    <property type="evidence" value="ECO:0007669"/>
    <property type="project" value="TreeGrafter"/>
</dbReference>
<dbReference type="GO" id="GO:0043161">
    <property type="term" value="P:proteasome-mediated ubiquitin-dependent protein catabolic process"/>
    <property type="evidence" value="ECO:0007669"/>
    <property type="project" value="TreeGrafter"/>
</dbReference>
<evidence type="ECO:0000256" key="8">
    <source>
        <dbReference type="SAM" id="MobiDB-lite"/>
    </source>
</evidence>
<dbReference type="AlphaFoldDB" id="A0A9P0G7E6"/>
<evidence type="ECO:0000256" key="6">
    <source>
        <dbReference type="PROSITE-ProRule" id="PRU00504"/>
    </source>
</evidence>
<dbReference type="EMBL" id="OV651813">
    <property type="protein sequence ID" value="CAH1099517.1"/>
    <property type="molecule type" value="Genomic_DNA"/>
</dbReference>
<dbReference type="SUPFAM" id="SSF57850">
    <property type="entry name" value="RING/U-box"/>
    <property type="match status" value="1"/>
</dbReference>
<dbReference type="GO" id="GO:0000209">
    <property type="term" value="P:protein polyubiquitination"/>
    <property type="evidence" value="ECO:0007669"/>
    <property type="project" value="TreeGrafter"/>
</dbReference>
<keyword evidence="1" id="KW-0479">Metal-binding</keyword>
<evidence type="ECO:0000313" key="11">
    <source>
        <dbReference type="Proteomes" id="UP001153636"/>
    </source>
</evidence>
<sequence length="606" mass="68409">MSNNRKFARRTDSSRQQRVPPKLNVENKGLKDESLAALEDLVICSICLEKLNEPRMLPCQHTFCLSCLKTLITAKNLVKTGLKLDLSNELKDIHCPVCKKEFKLNNRIESLEDLPKNFQAETILKLLEDNTNTPSTANKVVDYRCVKCQTVSENEGDHVCQHCLQVFCSICWINHISELDTNLSLLINQIEESRTRLAHKAQSFGGRCDQLVDAIKQSIEQKIAKIKKMEENVLLEMAAIKEQGNVLHDMINARVNAVKEKVEGIIKDSKQSNKISNYMNVHRETAKLFDEIYQYGEARIVFDADKIRIDQDKEGIYQDINDKDNLRTEKVDNPFESVTSMVKYYKSRTFVPRLLWTKCPRPGGVGIAPWDPSKIYVAATDTNNILVLDRSKFKLIKKINNPEMLCPTNLAFSKKYEEMFVTDKWKHCVHVFSCDGDYMKNFNGLGLKSPDGIAVGPNEEVVICDTGNNRVIAIDAESGALLYTIGKRELHIPTSVAIHGEKIFVADTGNNRIKMFNKDGLLLQEIGAFGRNKGEFRSAEVVAVDCLGFILVGDAGNARIQVFQPDGKLIKIFGSSEGFGWISGIHVTPELDIICTDSRKRSLRIF</sequence>
<dbReference type="Pfam" id="PF13445">
    <property type="entry name" value="zf-RING_UBOX"/>
    <property type="match status" value="1"/>
</dbReference>